<sequence>MQFYGKTDIGCCRSMNQDIFCVHRFDDRQGFAVVCDGMGGQSAGNIASEMTCRIVADTLIAAIAQNDACEAESLLTDAVKEANRAVYTRSVTEAGLRGMGTTIVAAVVREDTAYCAHVGDSRIYLFRDGVLSQLTRDHSLVWELMEKGEITPEEMRTHPNRNMITRAVGVSLRLDVDTLSTALLPGDKLLLCSDGLTSMVEDSRIAALLRAYGGQYACDCLIEEAKKAGGTDNITAAVIE</sequence>
<feature type="domain" description="PPM-type phosphatase" evidence="1">
    <location>
        <begin position="1"/>
        <end position="240"/>
    </location>
</feature>
<dbReference type="AlphaFoldDB" id="A0A938X7D1"/>
<dbReference type="PANTHER" id="PTHR47992">
    <property type="entry name" value="PROTEIN PHOSPHATASE"/>
    <property type="match status" value="1"/>
</dbReference>
<dbReference type="SMART" id="SM00331">
    <property type="entry name" value="PP2C_SIG"/>
    <property type="match status" value="1"/>
</dbReference>
<dbReference type="InterPro" id="IPR036457">
    <property type="entry name" value="PPM-type-like_dom_sf"/>
</dbReference>
<dbReference type="NCBIfam" id="NF033484">
    <property type="entry name" value="Stp1_PP2C_phos"/>
    <property type="match status" value="1"/>
</dbReference>
<reference evidence="2" key="2">
    <citation type="journal article" date="2021" name="Sci. Rep.">
        <title>The distribution of antibiotic resistance genes in chicken gut microbiota commensals.</title>
        <authorList>
            <person name="Juricova H."/>
            <person name="Matiasovicova J."/>
            <person name="Kubasova T."/>
            <person name="Cejkova D."/>
            <person name="Rychlik I."/>
        </authorList>
    </citation>
    <scope>NUCLEOTIDE SEQUENCE</scope>
    <source>
        <strain evidence="2">An559</strain>
    </source>
</reference>
<reference evidence="2" key="1">
    <citation type="submission" date="2020-08" db="EMBL/GenBank/DDBJ databases">
        <authorList>
            <person name="Cejkova D."/>
            <person name="Kubasova T."/>
            <person name="Jahodarova E."/>
            <person name="Rychlik I."/>
        </authorList>
    </citation>
    <scope>NUCLEOTIDE SEQUENCE</scope>
    <source>
        <strain evidence="2">An559</strain>
    </source>
</reference>
<keyword evidence="3" id="KW-1185">Reference proteome</keyword>
<gene>
    <name evidence="2" type="ORF">H6A12_02335</name>
</gene>
<comment type="caution">
    <text evidence="2">The sequence shown here is derived from an EMBL/GenBank/DDBJ whole genome shotgun (WGS) entry which is preliminary data.</text>
</comment>
<dbReference type="PROSITE" id="PS51746">
    <property type="entry name" value="PPM_2"/>
    <property type="match status" value="1"/>
</dbReference>
<evidence type="ECO:0000313" key="3">
    <source>
        <dbReference type="Proteomes" id="UP000774750"/>
    </source>
</evidence>
<evidence type="ECO:0000313" key="2">
    <source>
        <dbReference type="EMBL" id="MBM6919999.1"/>
    </source>
</evidence>
<dbReference type="Pfam" id="PF13672">
    <property type="entry name" value="PP2C_2"/>
    <property type="match status" value="1"/>
</dbReference>
<dbReference type="Proteomes" id="UP000774750">
    <property type="component" value="Unassembled WGS sequence"/>
</dbReference>
<protein>
    <submittedName>
        <fullName evidence="2">Stp1/IreP family PP2C-type Ser/Thr phosphatase</fullName>
    </submittedName>
</protein>
<dbReference type="RefSeq" id="WP_204444370.1">
    <property type="nucleotide sequence ID" value="NZ_JACJKY010000003.1"/>
</dbReference>
<name>A0A938X7D1_9FIRM</name>
<organism evidence="2 3">
    <name type="scientific">Merdimmobilis hominis</name>
    <dbReference type="NCBI Taxonomy" id="2897707"/>
    <lineage>
        <taxon>Bacteria</taxon>
        <taxon>Bacillati</taxon>
        <taxon>Bacillota</taxon>
        <taxon>Clostridia</taxon>
        <taxon>Eubacteriales</taxon>
        <taxon>Oscillospiraceae</taxon>
        <taxon>Merdimmobilis</taxon>
    </lineage>
</organism>
<dbReference type="Gene3D" id="3.60.40.10">
    <property type="entry name" value="PPM-type phosphatase domain"/>
    <property type="match status" value="1"/>
</dbReference>
<evidence type="ECO:0000259" key="1">
    <source>
        <dbReference type="PROSITE" id="PS51746"/>
    </source>
</evidence>
<accession>A0A938X7D1</accession>
<dbReference type="CDD" id="cd00143">
    <property type="entry name" value="PP2Cc"/>
    <property type="match status" value="1"/>
</dbReference>
<dbReference type="InterPro" id="IPR015655">
    <property type="entry name" value="PP2C"/>
</dbReference>
<dbReference type="InterPro" id="IPR001932">
    <property type="entry name" value="PPM-type_phosphatase-like_dom"/>
</dbReference>
<dbReference type="GO" id="GO:0004722">
    <property type="term" value="F:protein serine/threonine phosphatase activity"/>
    <property type="evidence" value="ECO:0007669"/>
    <property type="project" value="InterPro"/>
</dbReference>
<dbReference type="EMBL" id="JACJKY010000003">
    <property type="protein sequence ID" value="MBM6919999.1"/>
    <property type="molecule type" value="Genomic_DNA"/>
</dbReference>
<dbReference type="SMART" id="SM00332">
    <property type="entry name" value="PP2Cc"/>
    <property type="match status" value="1"/>
</dbReference>
<dbReference type="SUPFAM" id="SSF81606">
    <property type="entry name" value="PP2C-like"/>
    <property type="match status" value="1"/>
</dbReference>
<proteinExistence type="predicted"/>